<dbReference type="PANTHER" id="PTHR37305:SF1">
    <property type="entry name" value="MEMBRANE PROTEIN"/>
    <property type="match status" value="1"/>
</dbReference>
<feature type="transmembrane region" description="Helical" evidence="1">
    <location>
        <begin position="188"/>
        <end position="210"/>
    </location>
</feature>
<accession>A0ABT8IIT0</accession>
<keyword evidence="1" id="KW-1133">Transmembrane helix</keyword>
<keyword evidence="1" id="KW-0812">Transmembrane</keyword>
<feature type="transmembrane region" description="Helical" evidence="1">
    <location>
        <begin position="20"/>
        <end position="37"/>
    </location>
</feature>
<sequence length="215" mass="25220">MIRLWISEWERLWSRRITWILFFSIPLVLWVTGKYYLEKNAHLSPFSPEFTVMDNFPTMALAEQLITFFNLIVLMLLVFSITEEYRTGQLRLIMLRAYSFRQIFFAKWLTVMGTVGLLQVAYFLESYLIGAWMFPFTGQTRLFLHVGWVSSGQAFSYHLRYYMIAFATLVVISAVTMFFAVISRTTTTAMRLSVGFLMISIAYPFILFVFTEKVA</sequence>
<dbReference type="Proteomes" id="UP001174196">
    <property type="component" value="Unassembled WGS sequence"/>
</dbReference>
<keyword evidence="1" id="KW-0472">Membrane</keyword>
<organism evidence="2 3">
    <name type="scientific">Polycladomyces subterraneus</name>
    <dbReference type="NCBI Taxonomy" id="1016997"/>
    <lineage>
        <taxon>Bacteria</taxon>
        <taxon>Bacillati</taxon>
        <taxon>Bacillota</taxon>
        <taxon>Bacilli</taxon>
        <taxon>Bacillales</taxon>
        <taxon>Thermoactinomycetaceae</taxon>
        <taxon>Polycladomyces</taxon>
    </lineage>
</organism>
<evidence type="ECO:0000313" key="2">
    <source>
        <dbReference type="EMBL" id="MDN4592685.1"/>
    </source>
</evidence>
<feature type="transmembrane region" description="Helical" evidence="1">
    <location>
        <begin position="103"/>
        <end position="123"/>
    </location>
</feature>
<dbReference type="EMBL" id="JANRHH010000013">
    <property type="protein sequence ID" value="MDN4592685.1"/>
    <property type="molecule type" value="Genomic_DNA"/>
</dbReference>
<feature type="transmembrane region" description="Helical" evidence="1">
    <location>
        <begin position="161"/>
        <end position="182"/>
    </location>
</feature>
<dbReference type="PANTHER" id="PTHR37305">
    <property type="entry name" value="INTEGRAL MEMBRANE PROTEIN-RELATED"/>
    <property type="match status" value="1"/>
</dbReference>
<comment type="caution">
    <text evidence="2">The sequence shown here is derived from an EMBL/GenBank/DDBJ whole genome shotgun (WGS) entry which is preliminary data.</text>
</comment>
<name>A0ABT8IIT0_9BACL</name>
<reference evidence="2" key="1">
    <citation type="submission" date="2022-08" db="EMBL/GenBank/DDBJ databases">
        <title>Polycladomyces zharkentsis sp. nov., a novel thermophilic CMC and starch-degrading bacterium isolated from a geothermal spring in Kazakhstan.</title>
        <authorList>
            <person name="Mashzhan A."/>
            <person name="Kistaubaeva A."/>
            <person name="Javier-Lopez R."/>
            <person name="Birkeland N.-K."/>
        </authorList>
    </citation>
    <scope>NUCLEOTIDE SEQUENCE</scope>
    <source>
        <strain evidence="2">KSR 13</strain>
    </source>
</reference>
<feature type="transmembrane region" description="Helical" evidence="1">
    <location>
        <begin position="57"/>
        <end position="82"/>
    </location>
</feature>
<protein>
    <submittedName>
        <fullName evidence="2">ABC transporter permease</fullName>
    </submittedName>
</protein>
<proteinExistence type="predicted"/>
<keyword evidence="3" id="KW-1185">Reference proteome</keyword>
<gene>
    <name evidence="2" type="ORF">NWF35_01920</name>
</gene>
<evidence type="ECO:0000313" key="3">
    <source>
        <dbReference type="Proteomes" id="UP001174196"/>
    </source>
</evidence>
<evidence type="ECO:0000256" key="1">
    <source>
        <dbReference type="SAM" id="Phobius"/>
    </source>
</evidence>
<dbReference type="RefSeq" id="WP_301237408.1">
    <property type="nucleotide sequence ID" value="NZ_JANRHH010000013.1"/>
</dbReference>